<reference evidence="1 2" key="1">
    <citation type="journal article" date="2018" name="Front. Plant Sci.">
        <title>Red Clover (Trifolium pratense) and Zigzag Clover (T. medium) - A Picture of Genomic Similarities and Differences.</title>
        <authorList>
            <person name="Dluhosova J."/>
            <person name="Istvanek J."/>
            <person name="Nedelnik J."/>
            <person name="Repkova J."/>
        </authorList>
    </citation>
    <scope>NUCLEOTIDE SEQUENCE [LARGE SCALE GENOMIC DNA]</scope>
    <source>
        <strain evidence="2">cv. 10/8</strain>
        <tissue evidence="1">Leaf</tissue>
    </source>
</reference>
<protein>
    <submittedName>
        <fullName evidence="1">Uncharacterized protein</fullName>
    </submittedName>
</protein>
<dbReference type="EMBL" id="LXQA010484563">
    <property type="protein sequence ID" value="MCI54749.1"/>
    <property type="molecule type" value="Genomic_DNA"/>
</dbReference>
<evidence type="ECO:0000313" key="1">
    <source>
        <dbReference type="EMBL" id="MCI54749.1"/>
    </source>
</evidence>
<name>A0A392T172_9FABA</name>
<evidence type="ECO:0000313" key="2">
    <source>
        <dbReference type="Proteomes" id="UP000265520"/>
    </source>
</evidence>
<dbReference type="Proteomes" id="UP000265520">
    <property type="component" value="Unassembled WGS sequence"/>
</dbReference>
<keyword evidence="2" id="KW-1185">Reference proteome</keyword>
<sequence>MHTPVTPEELESSSLTL</sequence>
<comment type="caution">
    <text evidence="1">The sequence shown here is derived from an EMBL/GenBank/DDBJ whole genome shotgun (WGS) entry which is preliminary data.</text>
</comment>
<accession>A0A392T172</accession>
<proteinExistence type="predicted"/>
<organism evidence="1 2">
    <name type="scientific">Trifolium medium</name>
    <dbReference type="NCBI Taxonomy" id="97028"/>
    <lineage>
        <taxon>Eukaryota</taxon>
        <taxon>Viridiplantae</taxon>
        <taxon>Streptophyta</taxon>
        <taxon>Embryophyta</taxon>
        <taxon>Tracheophyta</taxon>
        <taxon>Spermatophyta</taxon>
        <taxon>Magnoliopsida</taxon>
        <taxon>eudicotyledons</taxon>
        <taxon>Gunneridae</taxon>
        <taxon>Pentapetalae</taxon>
        <taxon>rosids</taxon>
        <taxon>fabids</taxon>
        <taxon>Fabales</taxon>
        <taxon>Fabaceae</taxon>
        <taxon>Papilionoideae</taxon>
        <taxon>50 kb inversion clade</taxon>
        <taxon>NPAAA clade</taxon>
        <taxon>Hologalegina</taxon>
        <taxon>IRL clade</taxon>
        <taxon>Trifolieae</taxon>
        <taxon>Trifolium</taxon>
    </lineage>
</organism>
<dbReference type="AlphaFoldDB" id="A0A392T172"/>